<gene>
    <name evidence="8" type="primary">LOC106157173</name>
</gene>
<dbReference type="PANTHER" id="PTHR31848:SF1">
    <property type="match status" value="1"/>
</dbReference>
<dbReference type="Pfam" id="PF15068">
    <property type="entry name" value="FAM101"/>
    <property type="match status" value="1"/>
</dbReference>
<dbReference type="InterPro" id="IPR028215">
    <property type="entry name" value="Refilin"/>
</dbReference>
<reference evidence="8" key="1">
    <citation type="submission" date="2025-08" db="UniProtKB">
        <authorList>
            <consortium name="RefSeq"/>
        </authorList>
    </citation>
    <scope>IDENTIFICATION</scope>
    <source>
        <tissue evidence="8">Gonads</tissue>
    </source>
</reference>
<evidence type="ECO:0000256" key="1">
    <source>
        <dbReference type="ARBA" id="ARBA00004245"/>
    </source>
</evidence>
<evidence type="ECO:0000256" key="3">
    <source>
        <dbReference type="ARBA" id="ARBA00011189"/>
    </source>
</evidence>
<dbReference type="GO" id="GO:0061572">
    <property type="term" value="P:actin filament bundle organization"/>
    <property type="evidence" value="ECO:0007669"/>
    <property type="project" value="InterPro"/>
</dbReference>
<dbReference type="RefSeq" id="XP_013388156.1">
    <property type="nucleotide sequence ID" value="XM_013532702.1"/>
</dbReference>
<dbReference type="OrthoDB" id="9932345at2759"/>
<keyword evidence="4" id="KW-0963">Cytoplasm</keyword>
<dbReference type="GO" id="GO:0032432">
    <property type="term" value="C:actin filament bundle"/>
    <property type="evidence" value="ECO:0007669"/>
    <property type="project" value="TreeGrafter"/>
</dbReference>
<dbReference type="GeneID" id="106157173"/>
<dbReference type="Proteomes" id="UP000085678">
    <property type="component" value="Unplaced"/>
</dbReference>
<feature type="region of interest" description="Disordered" evidence="6">
    <location>
        <begin position="123"/>
        <end position="144"/>
    </location>
</feature>
<evidence type="ECO:0000256" key="6">
    <source>
        <dbReference type="SAM" id="MobiDB-lite"/>
    </source>
</evidence>
<dbReference type="GO" id="GO:0061182">
    <property type="term" value="P:negative regulation of chondrocyte development"/>
    <property type="evidence" value="ECO:0007669"/>
    <property type="project" value="TreeGrafter"/>
</dbReference>
<comment type="subcellular location">
    <subcellularLocation>
        <location evidence="1">Cytoplasm</location>
        <location evidence="1">Cytoskeleton</location>
    </subcellularLocation>
</comment>
<evidence type="ECO:0000256" key="4">
    <source>
        <dbReference type="ARBA" id="ARBA00022490"/>
    </source>
</evidence>
<keyword evidence="7" id="KW-1185">Reference proteome</keyword>
<accession>A0A1S3HRH8</accession>
<dbReference type="GO" id="GO:0048705">
    <property type="term" value="P:skeletal system morphogenesis"/>
    <property type="evidence" value="ECO:0007669"/>
    <property type="project" value="TreeGrafter"/>
</dbReference>
<dbReference type="GO" id="GO:0031005">
    <property type="term" value="F:filamin binding"/>
    <property type="evidence" value="ECO:0007669"/>
    <property type="project" value="InterPro"/>
</dbReference>
<dbReference type="PANTHER" id="PTHR31848">
    <property type="match status" value="1"/>
</dbReference>
<comment type="similarity">
    <text evidence="2">Belongs to the Refilin family.</text>
</comment>
<keyword evidence="5" id="KW-0206">Cytoskeleton</keyword>
<proteinExistence type="inferred from homology"/>
<evidence type="ECO:0000313" key="8">
    <source>
        <dbReference type="RefSeq" id="XP_013388156.1"/>
    </source>
</evidence>
<name>A0A1S3HRH8_LINAN</name>
<organism evidence="7 8">
    <name type="scientific">Lingula anatina</name>
    <name type="common">Brachiopod</name>
    <name type="synonym">Lingula unguis</name>
    <dbReference type="NCBI Taxonomy" id="7574"/>
    <lineage>
        <taxon>Eukaryota</taxon>
        <taxon>Metazoa</taxon>
        <taxon>Spiralia</taxon>
        <taxon>Lophotrochozoa</taxon>
        <taxon>Brachiopoda</taxon>
        <taxon>Linguliformea</taxon>
        <taxon>Lingulata</taxon>
        <taxon>Lingulida</taxon>
        <taxon>Linguloidea</taxon>
        <taxon>Lingulidae</taxon>
        <taxon>Lingula</taxon>
    </lineage>
</organism>
<evidence type="ECO:0000313" key="7">
    <source>
        <dbReference type="Proteomes" id="UP000085678"/>
    </source>
</evidence>
<evidence type="ECO:0000256" key="2">
    <source>
        <dbReference type="ARBA" id="ARBA00009886"/>
    </source>
</evidence>
<comment type="subunit">
    <text evidence="3">Interacts with FLNA and FLNB.</text>
</comment>
<dbReference type="KEGG" id="lak:106157173"/>
<sequence>MKAVQYSESVSVGSLPAYDEFSVTAQCDISVKKRFNNGVKLNGPSWCPVNYRDKVTCYIDSTRRRYRSDVFYEARIKPKSFSDTVYVFPKNPEMSYISKFTQHPDSTRRWYKTSVDMDGPFTPNGTLISTWRPEGSQKEEEEEDDLFYSQRPMMNGEMNGDINGHVGYGRYVNGNIGSSSSEEEISL</sequence>
<dbReference type="InParanoid" id="A0A1S3HRH8"/>
<evidence type="ECO:0000256" key="5">
    <source>
        <dbReference type="ARBA" id="ARBA00023212"/>
    </source>
</evidence>
<dbReference type="AlphaFoldDB" id="A0A1S3HRH8"/>
<protein>
    <submittedName>
        <fullName evidence="8">Uncharacterized protein LOC106157173</fullName>
    </submittedName>
</protein>